<dbReference type="InterPro" id="IPR028037">
    <property type="entry name" value="Antitoxin_Rv0909/MT0933"/>
</dbReference>
<reference evidence="2 3" key="1">
    <citation type="submission" date="2019-03" db="EMBL/GenBank/DDBJ databases">
        <title>Genomic features of bacteria from cold environments.</title>
        <authorList>
            <person name="Shen L."/>
        </authorList>
    </citation>
    <scope>NUCLEOTIDE SEQUENCE [LARGE SCALE GENOMIC DNA]</scope>
    <source>
        <strain evidence="3">T3246-1</strain>
    </source>
</reference>
<evidence type="ECO:0000313" key="2">
    <source>
        <dbReference type="EMBL" id="TDE99087.1"/>
    </source>
</evidence>
<gene>
    <name evidence="2" type="ORF">EXU48_02595</name>
</gene>
<feature type="region of interest" description="Disordered" evidence="1">
    <location>
        <begin position="1"/>
        <end position="20"/>
    </location>
</feature>
<feature type="region of interest" description="Disordered" evidence="1">
    <location>
        <begin position="30"/>
        <end position="59"/>
    </location>
</feature>
<sequence>MGFDELKKKAGELLGNEERTDSALDRAADFANDKTGGKYADKVQQGRDFADGKVGDENA</sequence>
<keyword evidence="3" id="KW-1185">Reference proteome</keyword>
<dbReference type="RefSeq" id="WP_133105989.1">
    <property type="nucleotide sequence ID" value="NZ_SMNA01000001.1"/>
</dbReference>
<protein>
    <submittedName>
        <fullName evidence="2">Antitoxin</fullName>
    </submittedName>
</protein>
<name>A0ABY2ED30_9MICO</name>
<dbReference type="Pfam" id="PF14013">
    <property type="entry name" value="MT0933_antitox"/>
    <property type="match status" value="1"/>
</dbReference>
<dbReference type="Proteomes" id="UP000504882">
    <property type="component" value="Unassembled WGS sequence"/>
</dbReference>
<evidence type="ECO:0000313" key="3">
    <source>
        <dbReference type="Proteomes" id="UP000504882"/>
    </source>
</evidence>
<proteinExistence type="predicted"/>
<accession>A0ABY2ED30</accession>
<evidence type="ECO:0000256" key="1">
    <source>
        <dbReference type="SAM" id="MobiDB-lite"/>
    </source>
</evidence>
<dbReference type="EMBL" id="SMNA01000001">
    <property type="protein sequence ID" value="TDE99087.1"/>
    <property type="molecule type" value="Genomic_DNA"/>
</dbReference>
<organism evidence="2 3">
    <name type="scientific">Occultella glacieicola</name>
    <dbReference type="NCBI Taxonomy" id="2518684"/>
    <lineage>
        <taxon>Bacteria</taxon>
        <taxon>Bacillati</taxon>
        <taxon>Actinomycetota</taxon>
        <taxon>Actinomycetes</taxon>
        <taxon>Micrococcales</taxon>
        <taxon>Ruaniaceae</taxon>
        <taxon>Occultella</taxon>
    </lineage>
</organism>
<comment type="caution">
    <text evidence="2">The sequence shown here is derived from an EMBL/GenBank/DDBJ whole genome shotgun (WGS) entry which is preliminary data.</text>
</comment>